<accession>A0A067LU80</accession>
<evidence type="ECO:0000256" key="1">
    <source>
        <dbReference type="SAM" id="MobiDB-lite"/>
    </source>
</evidence>
<dbReference type="Proteomes" id="UP000027195">
    <property type="component" value="Unassembled WGS sequence"/>
</dbReference>
<dbReference type="STRING" id="930990.A0A067LU80"/>
<keyword evidence="3" id="KW-1185">Reference proteome</keyword>
<dbReference type="EMBL" id="KL198127">
    <property type="protein sequence ID" value="KDQ06679.1"/>
    <property type="molecule type" value="Genomic_DNA"/>
</dbReference>
<proteinExistence type="predicted"/>
<organism evidence="2 3">
    <name type="scientific">Botryobasidium botryosum (strain FD-172 SS1)</name>
    <dbReference type="NCBI Taxonomy" id="930990"/>
    <lineage>
        <taxon>Eukaryota</taxon>
        <taxon>Fungi</taxon>
        <taxon>Dikarya</taxon>
        <taxon>Basidiomycota</taxon>
        <taxon>Agaricomycotina</taxon>
        <taxon>Agaricomycetes</taxon>
        <taxon>Cantharellales</taxon>
        <taxon>Botryobasidiaceae</taxon>
        <taxon>Botryobasidium</taxon>
    </lineage>
</organism>
<name>A0A067LU80_BOTB1</name>
<dbReference type="AlphaFoldDB" id="A0A067LU80"/>
<feature type="region of interest" description="Disordered" evidence="1">
    <location>
        <begin position="103"/>
        <end position="122"/>
    </location>
</feature>
<reference evidence="3" key="1">
    <citation type="journal article" date="2014" name="Proc. Natl. Acad. Sci. U.S.A.">
        <title>Extensive sampling of basidiomycete genomes demonstrates inadequacy of the white-rot/brown-rot paradigm for wood decay fungi.</title>
        <authorList>
            <person name="Riley R."/>
            <person name="Salamov A.A."/>
            <person name="Brown D.W."/>
            <person name="Nagy L.G."/>
            <person name="Floudas D."/>
            <person name="Held B.W."/>
            <person name="Levasseur A."/>
            <person name="Lombard V."/>
            <person name="Morin E."/>
            <person name="Otillar R."/>
            <person name="Lindquist E.A."/>
            <person name="Sun H."/>
            <person name="LaButti K.M."/>
            <person name="Schmutz J."/>
            <person name="Jabbour D."/>
            <person name="Luo H."/>
            <person name="Baker S.E."/>
            <person name="Pisabarro A.G."/>
            <person name="Walton J.D."/>
            <person name="Blanchette R.A."/>
            <person name="Henrissat B."/>
            <person name="Martin F."/>
            <person name="Cullen D."/>
            <person name="Hibbett D.S."/>
            <person name="Grigoriev I.V."/>
        </authorList>
    </citation>
    <scope>NUCLEOTIDE SEQUENCE [LARGE SCALE GENOMIC DNA]</scope>
    <source>
        <strain evidence="3">FD-172 SS1</strain>
    </source>
</reference>
<protein>
    <submittedName>
        <fullName evidence="2">Uncharacterized protein</fullName>
    </submittedName>
</protein>
<feature type="compositionally biased region" description="Low complexity" evidence="1">
    <location>
        <begin position="112"/>
        <end position="121"/>
    </location>
</feature>
<dbReference type="InParanoid" id="A0A067LU80"/>
<dbReference type="HOGENOM" id="CLU_025389_1_0_1"/>
<gene>
    <name evidence="2" type="ORF">BOTBODRAFT_181388</name>
</gene>
<evidence type="ECO:0000313" key="2">
    <source>
        <dbReference type="EMBL" id="KDQ06679.1"/>
    </source>
</evidence>
<sequence length="362" mass="39611">MEFIPDPHRDENQGYLLIGILVKQTFSVMPQASIEINRQAASRAVIAVGATIHLLSSSQFELHCFPNYGVFLTNHLLGLMPSLSNLLCSSPSMSQLLEDLLDDSAPSRDSEPSGPTSPSSPQEYHLALACFANDLPEDHNALEFSAAVRIGWVTLCPCQLRLLVPLSLPTRQFGFTAHVLSGHAITPLPHSLGSQPTNSLLTAHVEPPLLPRATLCFGALCITDGPLGTYHPVEIAHLSRTSTTTSQASSTPPSLPGYECNFCATIALMAFQPPMLGFHKFLEELDCTSYEDFPHTSAYYDYHQLHNSYSFYSQGSHPELGENFFNIFTRNVDESLAPPPLTRMALLPPYGAFSPPPQPLIH</sequence>
<evidence type="ECO:0000313" key="3">
    <source>
        <dbReference type="Proteomes" id="UP000027195"/>
    </source>
</evidence>